<dbReference type="PROSITE" id="PS50949">
    <property type="entry name" value="HTH_GNTR"/>
    <property type="match status" value="1"/>
</dbReference>
<dbReference type="InterPro" id="IPR000524">
    <property type="entry name" value="Tscrpt_reg_HTH_GntR"/>
</dbReference>
<proteinExistence type="predicted"/>
<dbReference type="InterPro" id="IPR036388">
    <property type="entry name" value="WH-like_DNA-bd_sf"/>
</dbReference>
<dbReference type="InterPro" id="IPR008920">
    <property type="entry name" value="TF_FadR/GntR_C"/>
</dbReference>
<dbReference type="OrthoDB" id="9809707at2"/>
<dbReference type="SMART" id="SM00895">
    <property type="entry name" value="FCD"/>
    <property type="match status" value="1"/>
</dbReference>
<dbReference type="SUPFAM" id="SSF48008">
    <property type="entry name" value="GntR ligand-binding domain-like"/>
    <property type="match status" value="1"/>
</dbReference>
<sequence>MSQATATPPADDLFGLENAQSVRLGSIVVEKLSQAILDGRLKEGDALPSESRIAAAFGVSKQVAREAIRDLASMGVVHVQQGKVARVCSLDAEPLGRFFRFAVRGSANGLSEAVELRRILEPQVAALAASRRTGEQLARLESILERMHASLGNVPGWIEADLDFHDMLGTMSGNRLLTFQLRGLRPVINEIMEMFNSQSDRSAEDWQRTFERHRVIREAIAEGDATAATQAMLGHFAAADDRLRAVFPDAAPPVVTGSH</sequence>
<dbReference type="CDD" id="cd07377">
    <property type="entry name" value="WHTH_GntR"/>
    <property type="match status" value="1"/>
</dbReference>
<dbReference type="GO" id="GO:0003700">
    <property type="term" value="F:DNA-binding transcription factor activity"/>
    <property type="evidence" value="ECO:0007669"/>
    <property type="project" value="InterPro"/>
</dbReference>
<reference evidence="5 6" key="1">
    <citation type="journal article" date="2016" name="Int. J. Syst. Evol. Microbiol.">
        <title>Arsenicitalea aurantiaca gen. nov., sp. nov., a new member of the family Hyphomicrobiaceae, isolated from high-arsenic sediment.</title>
        <authorList>
            <person name="Mu Y."/>
            <person name="Zhou L."/>
            <person name="Zeng X.C."/>
            <person name="Liu L."/>
            <person name="Pan Y."/>
            <person name="Chen X."/>
            <person name="Wang J."/>
            <person name="Li S."/>
            <person name="Li W.J."/>
            <person name="Wang Y."/>
        </authorList>
    </citation>
    <scope>NUCLEOTIDE SEQUENCE [LARGE SCALE GENOMIC DNA]</scope>
    <source>
        <strain evidence="5 6">42-50</strain>
    </source>
</reference>
<dbReference type="InterPro" id="IPR011711">
    <property type="entry name" value="GntR_C"/>
</dbReference>
<gene>
    <name evidence="5" type="ORF">EMQ25_02170</name>
</gene>
<evidence type="ECO:0000313" key="6">
    <source>
        <dbReference type="Proteomes" id="UP000281547"/>
    </source>
</evidence>
<dbReference type="Gene3D" id="1.10.10.10">
    <property type="entry name" value="Winged helix-like DNA-binding domain superfamily/Winged helix DNA-binding domain"/>
    <property type="match status" value="1"/>
</dbReference>
<keyword evidence="2" id="KW-0238">DNA-binding</keyword>
<dbReference type="InterPro" id="IPR036390">
    <property type="entry name" value="WH_DNA-bd_sf"/>
</dbReference>
<dbReference type="AlphaFoldDB" id="A0A433XL31"/>
<dbReference type="Pfam" id="PF00392">
    <property type="entry name" value="GntR"/>
    <property type="match status" value="1"/>
</dbReference>
<comment type="caution">
    <text evidence="5">The sequence shown here is derived from an EMBL/GenBank/DDBJ whole genome shotgun (WGS) entry which is preliminary data.</text>
</comment>
<dbReference type="EMBL" id="RZNJ01000001">
    <property type="protein sequence ID" value="RUT34789.1"/>
    <property type="molecule type" value="Genomic_DNA"/>
</dbReference>
<dbReference type="PRINTS" id="PR00035">
    <property type="entry name" value="HTHGNTR"/>
</dbReference>
<dbReference type="SMART" id="SM00345">
    <property type="entry name" value="HTH_GNTR"/>
    <property type="match status" value="1"/>
</dbReference>
<keyword evidence="1" id="KW-0805">Transcription regulation</keyword>
<evidence type="ECO:0000256" key="2">
    <source>
        <dbReference type="ARBA" id="ARBA00023125"/>
    </source>
</evidence>
<evidence type="ECO:0000313" key="5">
    <source>
        <dbReference type="EMBL" id="RUT34789.1"/>
    </source>
</evidence>
<accession>A0A433XL31</accession>
<dbReference type="SUPFAM" id="SSF46785">
    <property type="entry name" value="Winged helix' DNA-binding domain"/>
    <property type="match status" value="1"/>
</dbReference>
<organism evidence="5 6">
    <name type="scientific">Arsenicitalea aurantiaca</name>
    <dbReference type="NCBI Taxonomy" id="1783274"/>
    <lineage>
        <taxon>Bacteria</taxon>
        <taxon>Pseudomonadati</taxon>
        <taxon>Pseudomonadota</taxon>
        <taxon>Alphaproteobacteria</taxon>
        <taxon>Hyphomicrobiales</taxon>
        <taxon>Devosiaceae</taxon>
        <taxon>Arsenicitalea</taxon>
    </lineage>
</organism>
<evidence type="ECO:0000256" key="3">
    <source>
        <dbReference type="ARBA" id="ARBA00023163"/>
    </source>
</evidence>
<dbReference type="PANTHER" id="PTHR43537">
    <property type="entry name" value="TRANSCRIPTIONAL REGULATOR, GNTR FAMILY"/>
    <property type="match status" value="1"/>
</dbReference>
<evidence type="ECO:0000259" key="4">
    <source>
        <dbReference type="PROSITE" id="PS50949"/>
    </source>
</evidence>
<dbReference type="GO" id="GO:0003677">
    <property type="term" value="F:DNA binding"/>
    <property type="evidence" value="ECO:0007669"/>
    <property type="project" value="UniProtKB-KW"/>
</dbReference>
<evidence type="ECO:0000256" key="1">
    <source>
        <dbReference type="ARBA" id="ARBA00023015"/>
    </source>
</evidence>
<dbReference type="RefSeq" id="WP_127186908.1">
    <property type="nucleotide sequence ID" value="NZ_RZNJ01000001.1"/>
</dbReference>
<dbReference type="Proteomes" id="UP000281547">
    <property type="component" value="Unassembled WGS sequence"/>
</dbReference>
<keyword evidence="3" id="KW-0804">Transcription</keyword>
<keyword evidence="6" id="KW-1185">Reference proteome</keyword>
<name>A0A433XL31_9HYPH</name>
<dbReference type="Gene3D" id="1.20.120.530">
    <property type="entry name" value="GntR ligand-binding domain-like"/>
    <property type="match status" value="1"/>
</dbReference>
<protein>
    <submittedName>
        <fullName evidence="5">FadR family transcriptional regulator</fullName>
    </submittedName>
</protein>
<dbReference type="Pfam" id="PF07729">
    <property type="entry name" value="FCD"/>
    <property type="match status" value="1"/>
</dbReference>
<feature type="domain" description="HTH gntR-type" evidence="4">
    <location>
        <begin position="22"/>
        <end position="90"/>
    </location>
</feature>
<dbReference type="PANTHER" id="PTHR43537:SF5">
    <property type="entry name" value="UXU OPERON TRANSCRIPTIONAL REGULATOR"/>
    <property type="match status" value="1"/>
</dbReference>